<reference evidence="1" key="1">
    <citation type="journal article" date="2020" name="Stud. Mycol.">
        <title>101 Dothideomycetes genomes: a test case for predicting lifestyles and emergence of pathogens.</title>
        <authorList>
            <person name="Haridas S."/>
            <person name="Albert R."/>
            <person name="Binder M."/>
            <person name="Bloem J."/>
            <person name="Labutti K."/>
            <person name="Salamov A."/>
            <person name="Andreopoulos B."/>
            <person name="Baker S."/>
            <person name="Barry K."/>
            <person name="Bills G."/>
            <person name="Bluhm B."/>
            <person name="Cannon C."/>
            <person name="Castanera R."/>
            <person name="Culley D."/>
            <person name="Daum C."/>
            <person name="Ezra D."/>
            <person name="Gonzalez J."/>
            <person name="Henrissat B."/>
            <person name="Kuo A."/>
            <person name="Liang C."/>
            <person name="Lipzen A."/>
            <person name="Lutzoni F."/>
            <person name="Magnuson J."/>
            <person name="Mondo S."/>
            <person name="Nolan M."/>
            <person name="Ohm R."/>
            <person name="Pangilinan J."/>
            <person name="Park H.-J."/>
            <person name="Ramirez L."/>
            <person name="Alfaro M."/>
            <person name="Sun H."/>
            <person name="Tritt A."/>
            <person name="Yoshinaga Y."/>
            <person name="Zwiers L.-H."/>
            <person name="Turgeon B."/>
            <person name="Goodwin S."/>
            <person name="Spatafora J."/>
            <person name="Crous P."/>
            <person name="Grigoriev I."/>
        </authorList>
    </citation>
    <scope>NUCLEOTIDE SEQUENCE</scope>
    <source>
        <strain evidence="1">CBS 133067</strain>
    </source>
</reference>
<name>A0A9P4IE83_9PEZI</name>
<protein>
    <submittedName>
        <fullName evidence="1">Uncharacterized protein</fullName>
    </submittedName>
</protein>
<evidence type="ECO:0000313" key="2">
    <source>
        <dbReference type="Proteomes" id="UP000799772"/>
    </source>
</evidence>
<evidence type="ECO:0000313" key="1">
    <source>
        <dbReference type="EMBL" id="KAF2097703.1"/>
    </source>
</evidence>
<gene>
    <name evidence="1" type="ORF">NA57DRAFT_56891</name>
</gene>
<accession>A0A9P4IE83</accession>
<dbReference type="AlphaFoldDB" id="A0A9P4IE83"/>
<organism evidence="1 2">
    <name type="scientific">Rhizodiscina lignyota</name>
    <dbReference type="NCBI Taxonomy" id="1504668"/>
    <lineage>
        <taxon>Eukaryota</taxon>
        <taxon>Fungi</taxon>
        <taxon>Dikarya</taxon>
        <taxon>Ascomycota</taxon>
        <taxon>Pezizomycotina</taxon>
        <taxon>Dothideomycetes</taxon>
        <taxon>Pleosporomycetidae</taxon>
        <taxon>Aulographales</taxon>
        <taxon>Rhizodiscinaceae</taxon>
        <taxon>Rhizodiscina</taxon>
    </lineage>
</organism>
<proteinExistence type="predicted"/>
<dbReference type="Proteomes" id="UP000799772">
    <property type="component" value="Unassembled WGS sequence"/>
</dbReference>
<dbReference type="EMBL" id="ML978127">
    <property type="protein sequence ID" value="KAF2097703.1"/>
    <property type="molecule type" value="Genomic_DNA"/>
</dbReference>
<keyword evidence="2" id="KW-1185">Reference proteome</keyword>
<comment type="caution">
    <text evidence="1">The sequence shown here is derived from an EMBL/GenBank/DDBJ whole genome shotgun (WGS) entry which is preliminary data.</text>
</comment>
<sequence length="162" mass="17989">MDSLSLEPLSTWSGSATVYTLPPTNSTLSKVWSTLAGILAPHIPPSIALTLVTHTHLAAHEHANDYLVYLTDIGEDGEAILGFLTRCERCIDLWNVATSEQCKLIDELLEDAEGAGEVMWIERVRAAGERWEWWYGQAMRVHMNRKTSLLRVRGTAATGEIV</sequence>